<keyword evidence="6" id="KW-0464">Manganese</keyword>
<dbReference type="Gene3D" id="3.90.230.10">
    <property type="entry name" value="Creatinase/methionine aminopeptidase superfamily"/>
    <property type="match status" value="1"/>
</dbReference>
<dbReference type="GO" id="GO:0046872">
    <property type="term" value="F:metal ion binding"/>
    <property type="evidence" value="ECO:0007669"/>
    <property type="project" value="UniProtKB-KW"/>
</dbReference>
<dbReference type="Gene3D" id="3.40.350.10">
    <property type="entry name" value="Creatinase/prolidase N-terminal domain"/>
    <property type="match status" value="1"/>
</dbReference>
<keyword evidence="2" id="KW-0645">Protease</keyword>
<sequence>MIVSLLCRTWVIFYGLCTHGINAILQVNLLKFTVHHIFIESASVPNSHFKTHIDRLRNLYQEALEHSRQLGESVNAVLIHSGSQQYYYADDQEIAFRAFGHFLHWLPVNRADQFVFIQADKRPIYFQLVPDDFWYDQSINIDTEVSEQFSVIRINQLDSLLKYLPDNSDIAFLGESLDIAKLLKINSSAINPKHLLHFLNFHRAIKSEYEIEQLRVANATALIGHKAARHCFLNNGNELDIHRSYLSACNIIETQSPYTNIVALDEKSAILHYQHKRNSAIKNSQVLLIDAGFAQANYCSDITRTWVRGHCHEVFKSLVEQMHILELELVNAVVPGMAYPQLHALALEKIAGLLISHDICNSSQESLLANHIPQLFMPHGVGHLLGLQVHDVGGRQQNINGDELSAPTHSPALRNTRTLCKDMVFTVEPGLYFIPLLLDPHRNTKLGQCINFSLVDSLIPCGGIRIEDNIRVTDTGAENLTRQFESYA</sequence>
<dbReference type="Pfam" id="PF21216">
    <property type="entry name" value="PepQ_N"/>
    <property type="match status" value="1"/>
</dbReference>
<dbReference type="InterPro" id="IPR001131">
    <property type="entry name" value="Peptidase_M24B_aminopep-P_CS"/>
</dbReference>
<proteinExistence type="inferred from homology"/>
<evidence type="ECO:0000259" key="8">
    <source>
        <dbReference type="Pfam" id="PF00557"/>
    </source>
</evidence>
<protein>
    <submittedName>
        <fullName evidence="10">Xaa-Pro dipeptidase</fullName>
    </submittedName>
</protein>
<dbReference type="GO" id="GO:0006508">
    <property type="term" value="P:proteolysis"/>
    <property type="evidence" value="ECO:0007669"/>
    <property type="project" value="UniProtKB-KW"/>
</dbReference>
<feature type="domain" description="Peptidase M24" evidence="8">
    <location>
        <begin position="213"/>
        <end position="474"/>
    </location>
</feature>
<dbReference type="PANTHER" id="PTHR43226">
    <property type="entry name" value="XAA-PRO AMINOPEPTIDASE 3"/>
    <property type="match status" value="1"/>
</dbReference>
<dbReference type="InterPro" id="IPR052433">
    <property type="entry name" value="X-Pro_dipept-like"/>
</dbReference>
<dbReference type="InterPro" id="IPR036005">
    <property type="entry name" value="Creatinase/aminopeptidase-like"/>
</dbReference>
<dbReference type="Pfam" id="PF00557">
    <property type="entry name" value="Peptidase_M24"/>
    <property type="match status" value="1"/>
</dbReference>
<comment type="cofactor">
    <cofactor evidence="1">
        <name>Mn(2+)</name>
        <dbReference type="ChEBI" id="CHEBI:29035"/>
    </cofactor>
</comment>
<evidence type="ECO:0000256" key="6">
    <source>
        <dbReference type="ARBA" id="ARBA00023211"/>
    </source>
</evidence>
<evidence type="ECO:0000256" key="4">
    <source>
        <dbReference type="ARBA" id="ARBA00022801"/>
    </source>
</evidence>
<dbReference type="InterPro" id="IPR029149">
    <property type="entry name" value="Creatin/AminoP/Spt16_N"/>
</dbReference>
<dbReference type="GO" id="GO:0004177">
    <property type="term" value="F:aminopeptidase activity"/>
    <property type="evidence" value="ECO:0007669"/>
    <property type="project" value="TreeGrafter"/>
</dbReference>
<comment type="similarity">
    <text evidence="7">Belongs to the peptidase M24B family.</text>
</comment>
<dbReference type="SUPFAM" id="SSF55920">
    <property type="entry name" value="Creatinase/aminopeptidase"/>
    <property type="match status" value="1"/>
</dbReference>
<keyword evidence="3 7" id="KW-0479">Metal-binding</keyword>
<evidence type="ECO:0000256" key="1">
    <source>
        <dbReference type="ARBA" id="ARBA00001936"/>
    </source>
</evidence>
<dbReference type="InterPro" id="IPR048819">
    <property type="entry name" value="PepQ_N"/>
</dbReference>
<keyword evidence="4" id="KW-0378">Hydrolase</keyword>
<evidence type="ECO:0000256" key="2">
    <source>
        <dbReference type="ARBA" id="ARBA00022670"/>
    </source>
</evidence>
<dbReference type="PANTHER" id="PTHR43226:SF8">
    <property type="entry name" value="XAA-PRO DIPEPTIDASE"/>
    <property type="match status" value="1"/>
</dbReference>
<gene>
    <name evidence="10" type="ORF">COC19_01580</name>
</gene>
<feature type="domain" description="Xaa-Pro dipeptidase N-terminal" evidence="9">
    <location>
        <begin position="47"/>
        <end position="201"/>
    </location>
</feature>
<dbReference type="InterPro" id="IPR000994">
    <property type="entry name" value="Pept_M24"/>
</dbReference>
<evidence type="ECO:0000256" key="5">
    <source>
        <dbReference type="ARBA" id="ARBA00023049"/>
    </source>
</evidence>
<keyword evidence="5" id="KW-0482">Metalloprotease</keyword>
<organism evidence="10 11">
    <name type="scientific">SAR86 cluster bacterium</name>
    <dbReference type="NCBI Taxonomy" id="2030880"/>
    <lineage>
        <taxon>Bacteria</taxon>
        <taxon>Pseudomonadati</taxon>
        <taxon>Pseudomonadota</taxon>
        <taxon>Gammaproteobacteria</taxon>
        <taxon>SAR86 cluster</taxon>
    </lineage>
</organism>
<dbReference type="PROSITE" id="PS00491">
    <property type="entry name" value="PROLINE_PEPTIDASE"/>
    <property type="match status" value="1"/>
</dbReference>
<evidence type="ECO:0000313" key="10">
    <source>
        <dbReference type="EMBL" id="PCH63149.1"/>
    </source>
</evidence>
<name>A0A2A4MSA8_9GAMM</name>
<dbReference type="GO" id="GO:0008237">
    <property type="term" value="F:metallopeptidase activity"/>
    <property type="evidence" value="ECO:0007669"/>
    <property type="project" value="UniProtKB-KW"/>
</dbReference>
<reference evidence="11" key="1">
    <citation type="submission" date="2017-08" db="EMBL/GenBank/DDBJ databases">
        <title>A dynamic microbial community with high functional redundancy inhabits the cold, oxic subseafloor aquifer.</title>
        <authorList>
            <person name="Tully B.J."/>
            <person name="Wheat C.G."/>
            <person name="Glazer B.T."/>
            <person name="Huber J.A."/>
        </authorList>
    </citation>
    <scope>NUCLEOTIDE SEQUENCE [LARGE SCALE GENOMIC DNA]</scope>
</reference>
<evidence type="ECO:0000313" key="11">
    <source>
        <dbReference type="Proteomes" id="UP000218172"/>
    </source>
</evidence>
<evidence type="ECO:0000256" key="3">
    <source>
        <dbReference type="ARBA" id="ARBA00022723"/>
    </source>
</evidence>
<dbReference type="GO" id="GO:0005829">
    <property type="term" value="C:cytosol"/>
    <property type="evidence" value="ECO:0007669"/>
    <property type="project" value="TreeGrafter"/>
</dbReference>
<comment type="caution">
    <text evidence="10">The sequence shown here is derived from an EMBL/GenBank/DDBJ whole genome shotgun (WGS) entry which is preliminary data.</text>
</comment>
<accession>A0A2A4MSA8</accession>
<dbReference type="NCBIfam" id="NF010133">
    <property type="entry name" value="PRK13607.1"/>
    <property type="match status" value="1"/>
</dbReference>
<dbReference type="Proteomes" id="UP000218172">
    <property type="component" value="Unassembled WGS sequence"/>
</dbReference>
<evidence type="ECO:0000256" key="7">
    <source>
        <dbReference type="RuleBase" id="RU000590"/>
    </source>
</evidence>
<dbReference type="EMBL" id="NVQR01000025">
    <property type="protein sequence ID" value="PCH63149.1"/>
    <property type="molecule type" value="Genomic_DNA"/>
</dbReference>
<evidence type="ECO:0000259" key="9">
    <source>
        <dbReference type="Pfam" id="PF21216"/>
    </source>
</evidence>
<dbReference type="AlphaFoldDB" id="A0A2A4MSA8"/>